<name>A0A2S3UVR1_9HYPH</name>
<evidence type="ECO:0000313" key="1">
    <source>
        <dbReference type="EMBL" id="POF31776.1"/>
    </source>
</evidence>
<dbReference type="RefSeq" id="WP_103222794.1">
    <property type="nucleotide sequence ID" value="NZ_PPCN01000004.1"/>
</dbReference>
<dbReference type="EMBL" id="PPCN01000004">
    <property type="protein sequence ID" value="POF31776.1"/>
    <property type="molecule type" value="Genomic_DNA"/>
</dbReference>
<dbReference type="OrthoDB" id="1431504at2"/>
<evidence type="ECO:0008006" key="3">
    <source>
        <dbReference type="Google" id="ProtNLM"/>
    </source>
</evidence>
<evidence type="ECO:0000313" key="2">
    <source>
        <dbReference type="Proteomes" id="UP000236959"/>
    </source>
</evidence>
<organism evidence="1 2">
    <name type="scientific">Roseibium marinum</name>
    <dbReference type="NCBI Taxonomy" id="281252"/>
    <lineage>
        <taxon>Bacteria</taxon>
        <taxon>Pseudomonadati</taxon>
        <taxon>Pseudomonadota</taxon>
        <taxon>Alphaproteobacteria</taxon>
        <taxon>Hyphomicrobiales</taxon>
        <taxon>Stappiaceae</taxon>
        <taxon>Roseibium</taxon>
    </lineage>
</organism>
<accession>A0A2S3UVR1</accession>
<reference evidence="1 2" key="1">
    <citation type="submission" date="2018-01" db="EMBL/GenBank/DDBJ databases">
        <title>Genomic Encyclopedia of Archaeal and Bacterial Type Strains, Phase II (KMG-II): from individual species to whole genera.</title>
        <authorList>
            <person name="Goeker M."/>
        </authorList>
    </citation>
    <scope>NUCLEOTIDE SEQUENCE [LARGE SCALE GENOMIC DNA]</scope>
    <source>
        <strain evidence="1 2">DSM 17023</strain>
    </source>
</reference>
<proteinExistence type="predicted"/>
<keyword evidence="2" id="KW-1185">Reference proteome</keyword>
<dbReference type="Gene3D" id="2.60.40.3910">
    <property type="entry name" value="Inclusion body protein"/>
    <property type="match status" value="1"/>
</dbReference>
<protein>
    <recommendedName>
        <fullName evidence="3">Inclusion body protein</fullName>
    </recommendedName>
</protein>
<comment type="caution">
    <text evidence="1">The sequence shown here is derived from an EMBL/GenBank/DDBJ whole genome shotgun (WGS) entry which is preliminary data.</text>
</comment>
<dbReference type="AlphaFoldDB" id="A0A2S3UVR1"/>
<sequence length="164" mass="17333">MTTPEIVAEVSLVPSTKIQPQTSITIAVDTAYVAGQQSGNIVQGIYMMDNRVANGTTGEGTLELSTVCNIGDLVGFNAVPINALGSSEDEVEITAINVSYGSVFSAAGMPRPQPALPGEPAGAYWIGQAFNKGTQTYQIQIKVTVGKLQPISYFVSWNPFITCK</sequence>
<dbReference type="Proteomes" id="UP000236959">
    <property type="component" value="Unassembled WGS sequence"/>
</dbReference>
<dbReference type="InterPro" id="IPR038712">
    <property type="entry name" value="PixA-like_sf"/>
</dbReference>
<gene>
    <name evidence="1" type="ORF">CLV41_104346</name>
</gene>